<dbReference type="AlphaFoldDB" id="A0AAV7RL56"/>
<evidence type="ECO:0000313" key="3">
    <source>
        <dbReference type="Proteomes" id="UP001066276"/>
    </source>
</evidence>
<feature type="compositionally biased region" description="Basic and acidic residues" evidence="1">
    <location>
        <begin position="59"/>
        <end position="69"/>
    </location>
</feature>
<name>A0AAV7RL56_PLEWA</name>
<dbReference type="EMBL" id="JANPWB010000009">
    <property type="protein sequence ID" value="KAJ1151520.1"/>
    <property type="molecule type" value="Genomic_DNA"/>
</dbReference>
<evidence type="ECO:0000313" key="2">
    <source>
        <dbReference type="EMBL" id="KAJ1151520.1"/>
    </source>
</evidence>
<evidence type="ECO:0000256" key="1">
    <source>
        <dbReference type="SAM" id="MobiDB-lite"/>
    </source>
</evidence>
<gene>
    <name evidence="2" type="ORF">NDU88_004300</name>
</gene>
<comment type="caution">
    <text evidence="2">The sequence shown here is derived from an EMBL/GenBank/DDBJ whole genome shotgun (WGS) entry which is preliminary data.</text>
</comment>
<proteinExistence type="predicted"/>
<organism evidence="2 3">
    <name type="scientific">Pleurodeles waltl</name>
    <name type="common">Iberian ribbed newt</name>
    <dbReference type="NCBI Taxonomy" id="8319"/>
    <lineage>
        <taxon>Eukaryota</taxon>
        <taxon>Metazoa</taxon>
        <taxon>Chordata</taxon>
        <taxon>Craniata</taxon>
        <taxon>Vertebrata</taxon>
        <taxon>Euteleostomi</taxon>
        <taxon>Amphibia</taxon>
        <taxon>Batrachia</taxon>
        <taxon>Caudata</taxon>
        <taxon>Salamandroidea</taxon>
        <taxon>Salamandridae</taxon>
        <taxon>Pleurodelinae</taxon>
        <taxon>Pleurodeles</taxon>
    </lineage>
</organism>
<accession>A0AAV7RL56</accession>
<reference evidence="2" key="1">
    <citation type="journal article" date="2022" name="bioRxiv">
        <title>Sequencing and chromosome-scale assembly of the giantPleurodeles waltlgenome.</title>
        <authorList>
            <person name="Brown T."/>
            <person name="Elewa A."/>
            <person name="Iarovenko S."/>
            <person name="Subramanian E."/>
            <person name="Araus A.J."/>
            <person name="Petzold A."/>
            <person name="Susuki M."/>
            <person name="Suzuki K.-i.T."/>
            <person name="Hayashi T."/>
            <person name="Toyoda A."/>
            <person name="Oliveira C."/>
            <person name="Osipova E."/>
            <person name="Leigh N.D."/>
            <person name="Simon A."/>
            <person name="Yun M.H."/>
        </authorList>
    </citation>
    <scope>NUCLEOTIDE SEQUENCE</scope>
    <source>
        <strain evidence="2">20211129_DDA</strain>
        <tissue evidence="2">Liver</tissue>
    </source>
</reference>
<sequence length="97" mass="10839">MGSNRYRSYCNGCPSTTKRSVFVGVGGVYKSLGSKNLYRTVNCSAERKGTRAFEKRTDFAQWREREPSRRPAASPHVESALGQRKPAALIVRVLSDE</sequence>
<dbReference type="Proteomes" id="UP001066276">
    <property type="component" value="Chromosome 5"/>
</dbReference>
<feature type="region of interest" description="Disordered" evidence="1">
    <location>
        <begin position="59"/>
        <end position="82"/>
    </location>
</feature>
<keyword evidence="3" id="KW-1185">Reference proteome</keyword>
<protein>
    <submittedName>
        <fullName evidence="2">Uncharacterized protein</fullName>
    </submittedName>
</protein>